<dbReference type="EnsemblPlants" id="AET5Gv21196600.5">
    <property type="protein sequence ID" value="AET5Gv21196600.5"/>
    <property type="gene ID" value="AET5Gv21196600"/>
</dbReference>
<feature type="signal peptide" evidence="1">
    <location>
        <begin position="1"/>
        <end position="21"/>
    </location>
</feature>
<sequence>MRGSGRMHVMVILFVGSLALAAECRLEAGRRSHLDGGDNNTSSNSASLTNSISSLDDARFSLIYCRRARSCSSDDCYCCPLLKPTLCFKTLDACKSKCPKCDPKCPPESTMELHA</sequence>
<dbReference type="EnsemblPlants" id="AET5Gv21196600.4">
    <property type="protein sequence ID" value="AET5Gv21196600.4"/>
    <property type="gene ID" value="AET5Gv21196600"/>
</dbReference>
<keyword evidence="3" id="KW-1185">Reference proteome</keyword>
<dbReference type="Gramene" id="AET5Gv21196600.5">
    <property type="protein sequence ID" value="AET5Gv21196600.5"/>
    <property type="gene ID" value="AET5Gv21196600"/>
</dbReference>
<reference evidence="2" key="3">
    <citation type="journal article" date="2017" name="Nature">
        <title>Genome sequence of the progenitor of the wheat D genome Aegilops tauschii.</title>
        <authorList>
            <person name="Luo M.C."/>
            <person name="Gu Y.Q."/>
            <person name="Puiu D."/>
            <person name="Wang H."/>
            <person name="Twardziok S.O."/>
            <person name="Deal K.R."/>
            <person name="Huo N."/>
            <person name="Zhu T."/>
            <person name="Wang L."/>
            <person name="Wang Y."/>
            <person name="McGuire P.E."/>
            <person name="Liu S."/>
            <person name="Long H."/>
            <person name="Ramasamy R.K."/>
            <person name="Rodriguez J.C."/>
            <person name="Van S.L."/>
            <person name="Yuan L."/>
            <person name="Wang Z."/>
            <person name="Xia Z."/>
            <person name="Xiao L."/>
            <person name="Anderson O.D."/>
            <person name="Ouyang S."/>
            <person name="Liang Y."/>
            <person name="Zimin A.V."/>
            <person name="Pertea G."/>
            <person name="Qi P."/>
            <person name="Bennetzen J.L."/>
            <person name="Dai X."/>
            <person name="Dawson M.W."/>
            <person name="Muller H.G."/>
            <person name="Kugler K."/>
            <person name="Rivarola-Duarte L."/>
            <person name="Spannagl M."/>
            <person name="Mayer K.F.X."/>
            <person name="Lu F.H."/>
            <person name="Bevan M.W."/>
            <person name="Leroy P."/>
            <person name="Li P."/>
            <person name="You F.M."/>
            <person name="Sun Q."/>
            <person name="Liu Z."/>
            <person name="Lyons E."/>
            <person name="Wicker T."/>
            <person name="Salzberg S.L."/>
            <person name="Devos K.M."/>
            <person name="Dvorak J."/>
        </authorList>
    </citation>
    <scope>NUCLEOTIDE SEQUENCE [LARGE SCALE GENOMIC DNA]</scope>
    <source>
        <strain evidence="2">cv. AL8/78</strain>
    </source>
</reference>
<protein>
    <recommendedName>
        <fullName evidence="4">Bowman-Birk serine protease inhibitors family domain-containing protein</fullName>
    </recommendedName>
</protein>
<proteinExistence type="predicted"/>
<dbReference type="Gramene" id="AET5Gv21196600.4">
    <property type="protein sequence ID" value="AET5Gv21196600.4"/>
    <property type="gene ID" value="AET5Gv21196600"/>
</dbReference>
<evidence type="ECO:0008006" key="4">
    <source>
        <dbReference type="Google" id="ProtNLM"/>
    </source>
</evidence>
<evidence type="ECO:0000313" key="3">
    <source>
        <dbReference type="Proteomes" id="UP000015105"/>
    </source>
</evidence>
<name>A0A453MIJ5_AEGTS</name>
<dbReference type="AlphaFoldDB" id="A0A453MIJ5"/>
<evidence type="ECO:0000313" key="2">
    <source>
        <dbReference type="EnsemblPlants" id="AET5Gv21196600.5"/>
    </source>
</evidence>
<reference evidence="3" key="2">
    <citation type="journal article" date="2017" name="Nat. Plants">
        <title>The Aegilops tauschii genome reveals multiple impacts of transposons.</title>
        <authorList>
            <person name="Zhao G."/>
            <person name="Zou C."/>
            <person name="Li K."/>
            <person name="Wang K."/>
            <person name="Li T."/>
            <person name="Gao L."/>
            <person name="Zhang X."/>
            <person name="Wang H."/>
            <person name="Yang Z."/>
            <person name="Liu X."/>
            <person name="Jiang W."/>
            <person name="Mao L."/>
            <person name="Kong X."/>
            <person name="Jiao Y."/>
            <person name="Jia J."/>
        </authorList>
    </citation>
    <scope>NUCLEOTIDE SEQUENCE [LARGE SCALE GENOMIC DNA]</scope>
    <source>
        <strain evidence="3">cv. AL8/78</strain>
    </source>
</reference>
<evidence type="ECO:0000256" key="1">
    <source>
        <dbReference type="SAM" id="SignalP"/>
    </source>
</evidence>
<keyword evidence="1" id="KW-0732">Signal</keyword>
<organism evidence="2 3">
    <name type="scientific">Aegilops tauschii subsp. strangulata</name>
    <name type="common">Goatgrass</name>
    <dbReference type="NCBI Taxonomy" id="200361"/>
    <lineage>
        <taxon>Eukaryota</taxon>
        <taxon>Viridiplantae</taxon>
        <taxon>Streptophyta</taxon>
        <taxon>Embryophyta</taxon>
        <taxon>Tracheophyta</taxon>
        <taxon>Spermatophyta</taxon>
        <taxon>Magnoliopsida</taxon>
        <taxon>Liliopsida</taxon>
        <taxon>Poales</taxon>
        <taxon>Poaceae</taxon>
        <taxon>BOP clade</taxon>
        <taxon>Pooideae</taxon>
        <taxon>Triticodae</taxon>
        <taxon>Triticeae</taxon>
        <taxon>Triticinae</taxon>
        <taxon>Aegilops</taxon>
    </lineage>
</organism>
<reference evidence="2" key="5">
    <citation type="journal article" date="2021" name="G3 (Bethesda)">
        <title>Aegilops tauschii genome assembly Aet v5.0 features greater sequence contiguity and improved annotation.</title>
        <authorList>
            <person name="Wang L."/>
            <person name="Zhu T."/>
            <person name="Rodriguez J.C."/>
            <person name="Deal K.R."/>
            <person name="Dubcovsky J."/>
            <person name="McGuire P.E."/>
            <person name="Lux T."/>
            <person name="Spannagl M."/>
            <person name="Mayer K.F.X."/>
            <person name="Baldrich P."/>
            <person name="Meyers B.C."/>
            <person name="Huo N."/>
            <person name="Gu Y.Q."/>
            <person name="Zhou H."/>
            <person name="Devos K.M."/>
            <person name="Bennetzen J.L."/>
            <person name="Unver T."/>
            <person name="Budak H."/>
            <person name="Gulick P.J."/>
            <person name="Galiba G."/>
            <person name="Kalapos B."/>
            <person name="Nelson D.R."/>
            <person name="Li P."/>
            <person name="You F.M."/>
            <person name="Luo M.C."/>
            <person name="Dvorak J."/>
        </authorList>
    </citation>
    <scope>NUCLEOTIDE SEQUENCE [LARGE SCALE GENOMIC DNA]</scope>
    <source>
        <strain evidence="2">cv. AL8/78</strain>
    </source>
</reference>
<reference evidence="2" key="4">
    <citation type="submission" date="2019-03" db="UniProtKB">
        <authorList>
            <consortium name="EnsemblPlants"/>
        </authorList>
    </citation>
    <scope>IDENTIFICATION</scope>
</reference>
<reference evidence="3" key="1">
    <citation type="journal article" date="2014" name="Science">
        <title>Ancient hybridizations among the ancestral genomes of bread wheat.</title>
        <authorList>
            <consortium name="International Wheat Genome Sequencing Consortium,"/>
            <person name="Marcussen T."/>
            <person name="Sandve S.R."/>
            <person name="Heier L."/>
            <person name="Spannagl M."/>
            <person name="Pfeifer M."/>
            <person name="Jakobsen K.S."/>
            <person name="Wulff B.B."/>
            <person name="Steuernagel B."/>
            <person name="Mayer K.F."/>
            <person name="Olsen O.A."/>
        </authorList>
    </citation>
    <scope>NUCLEOTIDE SEQUENCE [LARGE SCALE GENOMIC DNA]</scope>
    <source>
        <strain evidence="3">cv. AL8/78</strain>
    </source>
</reference>
<feature type="chain" id="PRO_5042372660" description="Bowman-Birk serine protease inhibitors family domain-containing protein" evidence="1">
    <location>
        <begin position="22"/>
        <end position="115"/>
    </location>
</feature>
<dbReference type="Proteomes" id="UP000015105">
    <property type="component" value="Chromosome 5D"/>
</dbReference>
<accession>A0A453MIJ5</accession>